<dbReference type="FunFam" id="2.40.70.10:FF:000090">
    <property type="entry name" value="Aspartyl protease family protein"/>
    <property type="match status" value="1"/>
</dbReference>
<keyword evidence="6" id="KW-0732">Signal</keyword>
<evidence type="ECO:0000313" key="8">
    <source>
        <dbReference type="EMBL" id="KAK7301915.1"/>
    </source>
</evidence>
<feature type="signal peptide" evidence="6">
    <location>
        <begin position="1"/>
        <end position="22"/>
    </location>
</feature>
<evidence type="ECO:0000256" key="5">
    <source>
        <dbReference type="ARBA" id="ARBA00023180"/>
    </source>
</evidence>
<feature type="domain" description="Peptidase A1" evidence="7">
    <location>
        <begin position="86"/>
        <end position="434"/>
    </location>
</feature>
<comment type="similarity">
    <text evidence="1">Belongs to the peptidase A1 family.</text>
</comment>
<dbReference type="GO" id="GO:0005576">
    <property type="term" value="C:extracellular region"/>
    <property type="evidence" value="ECO:0007669"/>
    <property type="project" value="TreeGrafter"/>
</dbReference>
<dbReference type="PANTHER" id="PTHR47967:SF31">
    <property type="entry name" value="ASPARTYL PROTEASE FAMILY PROTEIN"/>
    <property type="match status" value="1"/>
</dbReference>
<dbReference type="EMBL" id="JAYKXN010000003">
    <property type="protein sequence ID" value="KAK7301915.1"/>
    <property type="molecule type" value="Genomic_DNA"/>
</dbReference>
<protein>
    <recommendedName>
        <fullName evidence="7">Peptidase A1 domain-containing protein</fullName>
    </recommendedName>
</protein>
<dbReference type="InterPro" id="IPR032799">
    <property type="entry name" value="TAXi_C"/>
</dbReference>
<gene>
    <name evidence="8" type="ORF">RJT34_12792</name>
</gene>
<dbReference type="Gene3D" id="2.40.70.10">
    <property type="entry name" value="Acid Proteases"/>
    <property type="match status" value="2"/>
</dbReference>
<dbReference type="GO" id="GO:0006508">
    <property type="term" value="P:proteolysis"/>
    <property type="evidence" value="ECO:0007669"/>
    <property type="project" value="UniProtKB-KW"/>
</dbReference>
<name>A0AAN9JMG7_CLITE</name>
<dbReference type="FunFam" id="2.40.70.10:FF:000105">
    <property type="entry name" value="aspartic proteinase PCS1"/>
    <property type="match status" value="1"/>
</dbReference>
<dbReference type="InterPro" id="IPR051708">
    <property type="entry name" value="Plant_Aspart_Prot_A1"/>
</dbReference>
<feature type="chain" id="PRO_5042896035" description="Peptidase A1 domain-containing protein" evidence="6">
    <location>
        <begin position="23"/>
        <end position="443"/>
    </location>
</feature>
<comment type="caution">
    <text evidence="8">The sequence shown here is derived from an EMBL/GenBank/DDBJ whole genome shotgun (WGS) entry which is preliminary data.</text>
</comment>
<organism evidence="8 9">
    <name type="scientific">Clitoria ternatea</name>
    <name type="common">Butterfly pea</name>
    <dbReference type="NCBI Taxonomy" id="43366"/>
    <lineage>
        <taxon>Eukaryota</taxon>
        <taxon>Viridiplantae</taxon>
        <taxon>Streptophyta</taxon>
        <taxon>Embryophyta</taxon>
        <taxon>Tracheophyta</taxon>
        <taxon>Spermatophyta</taxon>
        <taxon>Magnoliopsida</taxon>
        <taxon>eudicotyledons</taxon>
        <taxon>Gunneridae</taxon>
        <taxon>Pentapetalae</taxon>
        <taxon>rosids</taxon>
        <taxon>fabids</taxon>
        <taxon>Fabales</taxon>
        <taxon>Fabaceae</taxon>
        <taxon>Papilionoideae</taxon>
        <taxon>50 kb inversion clade</taxon>
        <taxon>NPAAA clade</taxon>
        <taxon>indigoferoid/millettioid clade</taxon>
        <taxon>Phaseoleae</taxon>
        <taxon>Clitoria</taxon>
    </lineage>
</organism>
<dbReference type="AlphaFoldDB" id="A0AAN9JMG7"/>
<dbReference type="Pfam" id="PF14541">
    <property type="entry name" value="TAXi_C"/>
    <property type="match status" value="1"/>
</dbReference>
<keyword evidence="3" id="KW-0064">Aspartyl protease</keyword>
<reference evidence="8 9" key="1">
    <citation type="submission" date="2024-01" db="EMBL/GenBank/DDBJ databases">
        <title>The genomes of 5 underutilized Papilionoideae crops provide insights into root nodulation and disease resistance.</title>
        <authorList>
            <person name="Yuan L."/>
        </authorList>
    </citation>
    <scope>NUCLEOTIDE SEQUENCE [LARGE SCALE GENOMIC DNA]</scope>
    <source>
        <strain evidence="8">LY-2023</strain>
        <tissue evidence="8">Leaf</tissue>
    </source>
</reference>
<keyword evidence="2" id="KW-0645">Protease</keyword>
<dbReference type="Pfam" id="PF14543">
    <property type="entry name" value="TAXi_N"/>
    <property type="match status" value="1"/>
</dbReference>
<dbReference type="PANTHER" id="PTHR47967">
    <property type="entry name" value="OS07G0603500 PROTEIN-RELATED"/>
    <property type="match status" value="1"/>
</dbReference>
<dbReference type="Proteomes" id="UP001359559">
    <property type="component" value="Unassembled WGS sequence"/>
</dbReference>
<evidence type="ECO:0000256" key="4">
    <source>
        <dbReference type="ARBA" id="ARBA00022801"/>
    </source>
</evidence>
<evidence type="ECO:0000256" key="6">
    <source>
        <dbReference type="SAM" id="SignalP"/>
    </source>
</evidence>
<dbReference type="SUPFAM" id="SSF50630">
    <property type="entry name" value="Acid proteases"/>
    <property type="match status" value="1"/>
</dbReference>
<evidence type="ECO:0000256" key="1">
    <source>
        <dbReference type="ARBA" id="ARBA00007447"/>
    </source>
</evidence>
<evidence type="ECO:0000256" key="3">
    <source>
        <dbReference type="ARBA" id="ARBA00022750"/>
    </source>
</evidence>
<evidence type="ECO:0000313" key="9">
    <source>
        <dbReference type="Proteomes" id="UP001359559"/>
    </source>
</evidence>
<evidence type="ECO:0000256" key="2">
    <source>
        <dbReference type="ARBA" id="ARBA00022670"/>
    </source>
</evidence>
<keyword evidence="9" id="KW-1185">Reference proteome</keyword>
<dbReference type="GO" id="GO:0004190">
    <property type="term" value="F:aspartic-type endopeptidase activity"/>
    <property type="evidence" value="ECO:0007669"/>
    <property type="project" value="UniProtKB-KW"/>
</dbReference>
<dbReference type="InterPro" id="IPR033121">
    <property type="entry name" value="PEPTIDASE_A1"/>
</dbReference>
<keyword evidence="5" id="KW-0325">Glycoprotein</keyword>
<evidence type="ECO:0000259" key="7">
    <source>
        <dbReference type="PROSITE" id="PS51767"/>
    </source>
</evidence>
<dbReference type="InterPro" id="IPR021109">
    <property type="entry name" value="Peptidase_aspartic_dom_sf"/>
</dbReference>
<sequence length="443" mass="48959">MAPSSLCNILLLFFLLFHHVNLSLQHKHNSTSFSLSFPLTPLSLSSNNTSKMLLPSMVLKRNPSPPQQRRTSSYNYKLFFKYSMALIVNLPIGTPPQVQPMVLDTGSQLSWIQCHNKAPPPTPSFNPSLSSTFSILPCTHPVCKPRIPDFTLPTSCDQNRLCHYSYFYADGTYAEGNLVREEFTFSRSLFTPPLILGCATESTDPRGILGMNRGRLSFASQSKITKFSYCVPTRQNRLGSQPTGLFYLGNNPNSVGFRYVEMLTFGQGQRMPNLDPLAYTVALQGIRIGGKRLSISPAVFRADAGGSGQTMVDSGSEFTYLVDEAYDKLREEVVRVVGPRIKKGYVYGDIADMCFDGNVMQIKRLIGDMVFEFEKGVDVVIPKERVLADVGGGVHCVGIASSDKLGAASNIIGNFHQQNLWVEFDLANRRVGFGTADCSRLGK</sequence>
<dbReference type="CDD" id="cd05476">
    <property type="entry name" value="pepsin_A_like_plant"/>
    <property type="match status" value="1"/>
</dbReference>
<proteinExistence type="inferred from homology"/>
<dbReference type="InterPro" id="IPR034161">
    <property type="entry name" value="Pepsin-like_plant"/>
</dbReference>
<keyword evidence="4" id="KW-0378">Hydrolase</keyword>
<accession>A0AAN9JMG7</accession>
<dbReference type="PROSITE" id="PS51767">
    <property type="entry name" value="PEPTIDASE_A1"/>
    <property type="match status" value="1"/>
</dbReference>
<dbReference type="InterPro" id="IPR032861">
    <property type="entry name" value="TAXi_N"/>
</dbReference>